<feature type="non-terminal residue" evidence="2">
    <location>
        <position position="50"/>
    </location>
</feature>
<evidence type="ECO:0000256" key="1">
    <source>
        <dbReference type="SAM" id="MobiDB-lite"/>
    </source>
</evidence>
<comment type="caution">
    <text evidence="2">The sequence shown here is derived from an EMBL/GenBank/DDBJ whole genome shotgun (WGS) entry which is preliminary data.</text>
</comment>
<proteinExistence type="predicted"/>
<keyword evidence="3" id="KW-1185">Reference proteome</keyword>
<sequence>DLFNMLESGGAHPTAAMASLNSFATTTNAATVKRRKKSSAQPNPKKMFEE</sequence>
<dbReference type="AlphaFoldDB" id="A0A4Y2LT66"/>
<dbReference type="OrthoDB" id="21144at2759"/>
<gene>
    <name evidence="2" type="ORF">AVEN_206331_1</name>
</gene>
<reference evidence="2 3" key="1">
    <citation type="journal article" date="2019" name="Sci. Rep.">
        <title>Orb-weaving spider Araneus ventricosus genome elucidates the spidroin gene catalogue.</title>
        <authorList>
            <person name="Kono N."/>
            <person name="Nakamura H."/>
            <person name="Ohtoshi R."/>
            <person name="Moran D.A.P."/>
            <person name="Shinohara A."/>
            <person name="Yoshida Y."/>
            <person name="Fujiwara M."/>
            <person name="Mori M."/>
            <person name="Tomita M."/>
            <person name="Arakawa K."/>
        </authorList>
    </citation>
    <scope>NUCLEOTIDE SEQUENCE [LARGE SCALE GENOMIC DNA]</scope>
</reference>
<name>A0A4Y2LT66_ARAVE</name>
<dbReference type="Proteomes" id="UP000499080">
    <property type="component" value="Unassembled WGS sequence"/>
</dbReference>
<feature type="non-terminal residue" evidence="2">
    <location>
        <position position="1"/>
    </location>
</feature>
<feature type="region of interest" description="Disordered" evidence="1">
    <location>
        <begin position="28"/>
        <end position="50"/>
    </location>
</feature>
<dbReference type="EMBL" id="BGPR01119722">
    <property type="protein sequence ID" value="GBN16567.1"/>
    <property type="molecule type" value="Genomic_DNA"/>
</dbReference>
<organism evidence="2 3">
    <name type="scientific">Araneus ventricosus</name>
    <name type="common">Orbweaver spider</name>
    <name type="synonym">Epeira ventricosa</name>
    <dbReference type="NCBI Taxonomy" id="182803"/>
    <lineage>
        <taxon>Eukaryota</taxon>
        <taxon>Metazoa</taxon>
        <taxon>Ecdysozoa</taxon>
        <taxon>Arthropoda</taxon>
        <taxon>Chelicerata</taxon>
        <taxon>Arachnida</taxon>
        <taxon>Araneae</taxon>
        <taxon>Araneomorphae</taxon>
        <taxon>Entelegynae</taxon>
        <taxon>Araneoidea</taxon>
        <taxon>Araneidae</taxon>
        <taxon>Araneus</taxon>
    </lineage>
</organism>
<evidence type="ECO:0000313" key="3">
    <source>
        <dbReference type="Proteomes" id="UP000499080"/>
    </source>
</evidence>
<protein>
    <submittedName>
        <fullName evidence="2">Uncharacterized protein</fullName>
    </submittedName>
</protein>
<accession>A0A4Y2LT66</accession>
<evidence type="ECO:0000313" key="2">
    <source>
        <dbReference type="EMBL" id="GBN16567.1"/>
    </source>
</evidence>